<dbReference type="GO" id="GO:0045329">
    <property type="term" value="P:carnitine biosynthetic process"/>
    <property type="evidence" value="ECO:0007669"/>
    <property type="project" value="TreeGrafter"/>
</dbReference>
<evidence type="ECO:0000256" key="3">
    <source>
        <dbReference type="ARBA" id="ARBA00023002"/>
    </source>
</evidence>
<keyword evidence="3" id="KW-0560">Oxidoreductase</keyword>
<protein>
    <recommendedName>
        <fullName evidence="4">TauD/TfdA-like domain-containing protein</fullName>
    </recommendedName>
</protein>
<dbReference type="SUPFAM" id="SSF51197">
    <property type="entry name" value="Clavaminate synthase-like"/>
    <property type="match status" value="1"/>
</dbReference>
<dbReference type="PANTHER" id="PTHR10696:SF51">
    <property type="entry name" value="TRIMETHYLLYSINE DIOXYGENASE, MITOCHONDRIAL"/>
    <property type="match status" value="1"/>
</dbReference>
<dbReference type="GO" id="GO:0016706">
    <property type="term" value="F:2-oxoglutarate-dependent dioxygenase activity"/>
    <property type="evidence" value="ECO:0007669"/>
    <property type="project" value="UniProtKB-ARBA"/>
</dbReference>
<dbReference type="InterPro" id="IPR050411">
    <property type="entry name" value="AlphaKG_dependent_hydroxylases"/>
</dbReference>
<gene>
    <name evidence="5" type="ORF">BQ8482_310088</name>
</gene>
<feature type="domain" description="TauD/TfdA-like" evidence="4">
    <location>
        <begin position="60"/>
        <end position="99"/>
    </location>
</feature>
<dbReference type="InterPro" id="IPR042098">
    <property type="entry name" value="TauD-like_sf"/>
</dbReference>
<evidence type="ECO:0000259" key="4">
    <source>
        <dbReference type="Pfam" id="PF02668"/>
    </source>
</evidence>
<evidence type="ECO:0000313" key="6">
    <source>
        <dbReference type="Proteomes" id="UP000245698"/>
    </source>
</evidence>
<evidence type="ECO:0000256" key="1">
    <source>
        <dbReference type="ARBA" id="ARBA00001954"/>
    </source>
</evidence>
<dbReference type="RefSeq" id="WP_244602935.1">
    <property type="nucleotide sequence ID" value="NZ_FUIG01000039.1"/>
</dbReference>
<reference evidence="6" key="1">
    <citation type="submission" date="2016-12" db="EMBL/GenBank/DDBJ databases">
        <authorList>
            <person name="Brunel B."/>
        </authorList>
    </citation>
    <scope>NUCLEOTIDE SEQUENCE [LARGE SCALE GENOMIC DNA]</scope>
</reference>
<dbReference type="Pfam" id="PF02668">
    <property type="entry name" value="TauD"/>
    <property type="match status" value="1"/>
</dbReference>
<dbReference type="Gene3D" id="3.60.130.10">
    <property type="entry name" value="Clavaminate synthase-like"/>
    <property type="match status" value="1"/>
</dbReference>
<dbReference type="InterPro" id="IPR003819">
    <property type="entry name" value="TauD/TfdA-like"/>
</dbReference>
<organism evidence="5 6">
    <name type="scientific">Mesorhizobium delmotii</name>
    <dbReference type="NCBI Taxonomy" id="1631247"/>
    <lineage>
        <taxon>Bacteria</taxon>
        <taxon>Pseudomonadati</taxon>
        <taxon>Pseudomonadota</taxon>
        <taxon>Alphaproteobacteria</taxon>
        <taxon>Hyphomicrobiales</taxon>
        <taxon>Phyllobacteriaceae</taxon>
        <taxon>Mesorhizobium</taxon>
    </lineage>
</organism>
<keyword evidence="6" id="KW-1185">Reference proteome</keyword>
<dbReference type="PANTHER" id="PTHR10696">
    <property type="entry name" value="GAMMA-BUTYROBETAINE HYDROXYLASE-RELATED"/>
    <property type="match status" value="1"/>
</dbReference>
<dbReference type="AlphaFoldDB" id="A0A2P9ANP1"/>
<comment type="cofactor">
    <cofactor evidence="1">
        <name>Fe(2+)</name>
        <dbReference type="ChEBI" id="CHEBI:29033"/>
    </cofactor>
</comment>
<name>A0A2P9ANP1_9HYPH</name>
<dbReference type="EMBL" id="FUIG01000039">
    <property type="protein sequence ID" value="SJM32767.1"/>
    <property type="molecule type" value="Genomic_DNA"/>
</dbReference>
<comment type="cofactor">
    <cofactor evidence="2">
        <name>L-ascorbate</name>
        <dbReference type="ChEBI" id="CHEBI:38290"/>
    </cofactor>
</comment>
<proteinExistence type="predicted"/>
<sequence>MRKFDCHCGVGRSETGENLWHKEMRVGFGSPKADRTVRAPRAQGREYFVIQLQQHPRTLYQKSTALKAGEMAVFDNRRVLHGRQSFNPNTGLRHLRRCYVDRGEFQSRIRVLSR</sequence>
<dbReference type="Proteomes" id="UP000245698">
    <property type="component" value="Unassembled WGS sequence"/>
</dbReference>
<evidence type="ECO:0000256" key="2">
    <source>
        <dbReference type="ARBA" id="ARBA00001961"/>
    </source>
</evidence>
<accession>A0A2P9ANP1</accession>
<evidence type="ECO:0000313" key="5">
    <source>
        <dbReference type="EMBL" id="SJM32767.1"/>
    </source>
</evidence>